<evidence type="ECO:0000313" key="2">
    <source>
        <dbReference type="EMBL" id="GMN33576.1"/>
    </source>
</evidence>
<evidence type="ECO:0000256" key="1">
    <source>
        <dbReference type="SAM" id="MobiDB-lite"/>
    </source>
</evidence>
<protein>
    <submittedName>
        <fullName evidence="2">Uncharacterized protein</fullName>
    </submittedName>
</protein>
<organism evidence="2 3">
    <name type="scientific">Ficus carica</name>
    <name type="common">Common fig</name>
    <dbReference type="NCBI Taxonomy" id="3494"/>
    <lineage>
        <taxon>Eukaryota</taxon>
        <taxon>Viridiplantae</taxon>
        <taxon>Streptophyta</taxon>
        <taxon>Embryophyta</taxon>
        <taxon>Tracheophyta</taxon>
        <taxon>Spermatophyta</taxon>
        <taxon>Magnoliopsida</taxon>
        <taxon>eudicotyledons</taxon>
        <taxon>Gunneridae</taxon>
        <taxon>Pentapetalae</taxon>
        <taxon>rosids</taxon>
        <taxon>fabids</taxon>
        <taxon>Rosales</taxon>
        <taxon>Moraceae</taxon>
        <taxon>Ficeae</taxon>
        <taxon>Ficus</taxon>
    </lineage>
</organism>
<feature type="region of interest" description="Disordered" evidence="1">
    <location>
        <begin position="41"/>
        <end position="60"/>
    </location>
</feature>
<dbReference type="PANTHER" id="PTHR34724">
    <property type="entry name" value="OS12G0596101 PROTEIN"/>
    <property type="match status" value="1"/>
</dbReference>
<evidence type="ECO:0000313" key="3">
    <source>
        <dbReference type="Proteomes" id="UP001187192"/>
    </source>
</evidence>
<reference evidence="2" key="1">
    <citation type="submission" date="2023-07" db="EMBL/GenBank/DDBJ databases">
        <title>draft genome sequence of fig (Ficus carica).</title>
        <authorList>
            <person name="Takahashi T."/>
            <person name="Nishimura K."/>
        </authorList>
    </citation>
    <scope>NUCLEOTIDE SEQUENCE</scope>
</reference>
<dbReference type="EMBL" id="BTGU01000004">
    <property type="protein sequence ID" value="GMN33576.1"/>
    <property type="molecule type" value="Genomic_DNA"/>
</dbReference>
<keyword evidence="3" id="KW-1185">Reference proteome</keyword>
<gene>
    <name evidence="2" type="ORF">TIFTF001_004243</name>
</gene>
<dbReference type="Proteomes" id="UP001187192">
    <property type="component" value="Unassembled WGS sequence"/>
</dbReference>
<accession>A0AA88A3U4</accession>
<name>A0AA88A3U4_FICCA</name>
<proteinExistence type="predicted"/>
<dbReference type="PANTHER" id="PTHR34724:SF4">
    <property type="entry name" value="EXPRESSED PROTEIN"/>
    <property type="match status" value="1"/>
</dbReference>
<comment type="caution">
    <text evidence="2">The sequence shown here is derived from an EMBL/GenBank/DDBJ whole genome shotgun (WGS) entry which is preliminary data.</text>
</comment>
<dbReference type="AlphaFoldDB" id="A0AA88A3U4"/>
<sequence>MCYEVQCSTCGKTTWGGCGRHVPSVYKRIPHDRRCLCSDWPGVNPSDSTSSTSTSTCTIL</sequence>
<feature type="compositionally biased region" description="Low complexity" evidence="1">
    <location>
        <begin position="48"/>
        <end position="60"/>
    </location>
</feature>